<keyword evidence="1" id="KW-0732">Signal</keyword>
<evidence type="ECO:0000313" key="2">
    <source>
        <dbReference type="EMBL" id="SIQ78951.1"/>
    </source>
</evidence>
<keyword evidence="3" id="KW-1185">Reference proteome</keyword>
<organism evidence="2 3">
    <name type="scientific">Solilutibacter tolerans</name>
    <dbReference type="NCBI Taxonomy" id="1604334"/>
    <lineage>
        <taxon>Bacteria</taxon>
        <taxon>Pseudomonadati</taxon>
        <taxon>Pseudomonadota</taxon>
        <taxon>Gammaproteobacteria</taxon>
        <taxon>Lysobacterales</taxon>
        <taxon>Lysobacteraceae</taxon>
        <taxon>Solilutibacter</taxon>
    </lineage>
</organism>
<sequence length="187" mass="20976">MRITCIAALLIASTSLTVSAQTARPERTPSPVVSNVPKAAESDVASVDTIVRALYETISGPAGKPRDWNRLRSLFVPEGRMMPVGKHGQGEIRMRMMGVNDYIATSAPLIEEHGFNEREISRREERFGNIAHVFTTYEASTEIEPIHMRGINSIQLMNDGKRWWIVSLMWQAETPDVPLPKDYVPKD</sequence>
<dbReference type="STRING" id="1604334.SAMN05421546_1821"/>
<name>A0A1N6VM62_9GAMM</name>
<feature type="chain" id="PRO_5012094158" description="Nuclear transport factor 2 family protein" evidence="1">
    <location>
        <begin position="21"/>
        <end position="187"/>
    </location>
</feature>
<gene>
    <name evidence="2" type="ORF">SAMN05421546_1821</name>
</gene>
<dbReference type="SUPFAM" id="SSF54427">
    <property type="entry name" value="NTF2-like"/>
    <property type="match status" value="1"/>
</dbReference>
<evidence type="ECO:0000256" key="1">
    <source>
        <dbReference type="SAM" id="SignalP"/>
    </source>
</evidence>
<dbReference type="EMBL" id="FTLW01000004">
    <property type="protein sequence ID" value="SIQ78951.1"/>
    <property type="molecule type" value="Genomic_DNA"/>
</dbReference>
<feature type="signal peptide" evidence="1">
    <location>
        <begin position="1"/>
        <end position="20"/>
    </location>
</feature>
<evidence type="ECO:0000313" key="3">
    <source>
        <dbReference type="Proteomes" id="UP000241788"/>
    </source>
</evidence>
<dbReference type="AlphaFoldDB" id="A0A1N6VM62"/>
<dbReference type="Proteomes" id="UP000241788">
    <property type="component" value="Unassembled WGS sequence"/>
</dbReference>
<protein>
    <recommendedName>
        <fullName evidence="4">Nuclear transport factor 2 family protein</fullName>
    </recommendedName>
</protein>
<proteinExistence type="predicted"/>
<evidence type="ECO:0008006" key="4">
    <source>
        <dbReference type="Google" id="ProtNLM"/>
    </source>
</evidence>
<dbReference type="RefSeq" id="WP_076587456.1">
    <property type="nucleotide sequence ID" value="NZ_FTLW01000004.1"/>
</dbReference>
<dbReference type="InterPro" id="IPR032710">
    <property type="entry name" value="NTF2-like_dom_sf"/>
</dbReference>
<reference evidence="3" key="1">
    <citation type="submission" date="2017-01" db="EMBL/GenBank/DDBJ databases">
        <authorList>
            <person name="Varghese N."/>
            <person name="Submissions S."/>
        </authorList>
    </citation>
    <scope>NUCLEOTIDE SEQUENCE [LARGE SCALE GENOMIC DNA]</scope>
    <source>
        <strain evidence="3">UM1</strain>
    </source>
</reference>
<accession>A0A1N6VM62</accession>
<dbReference type="Gene3D" id="3.10.450.50">
    <property type="match status" value="1"/>
</dbReference>